<feature type="repeat" description="TPR" evidence="5">
    <location>
        <begin position="290"/>
        <end position="323"/>
    </location>
</feature>
<comment type="caution">
    <text evidence="8">The sequence shown here is derived from an EMBL/GenBank/DDBJ whole genome shotgun (WGS) entry which is preliminary data.</text>
</comment>
<dbReference type="InterPro" id="IPR019734">
    <property type="entry name" value="TPR_rpt"/>
</dbReference>
<dbReference type="GO" id="GO:0016020">
    <property type="term" value="C:membrane"/>
    <property type="evidence" value="ECO:0007669"/>
    <property type="project" value="UniProtKB-SubCell"/>
</dbReference>
<evidence type="ECO:0000256" key="5">
    <source>
        <dbReference type="PROSITE-ProRule" id="PRU00339"/>
    </source>
</evidence>
<evidence type="ECO:0000256" key="2">
    <source>
        <dbReference type="ARBA" id="ARBA00022692"/>
    </source>
</evidence>
<dbReference type="Pfam" id="PF14559">
    <property type="entry name" value="TPR_19"/>
    <property type="match status" value="1"/>
</dbReference>
<dbReference type="PANTHER" id="PTHR37422">
    <property type="entry name" value="TEICHURONIC ACID BIOSYNTHESIS PROTEIN TUAE"/>
    <property type="match status" value="1"/>
</dbReference>
<dbReference type="InterPro" id="IPR051533">
    <property type="entry name" value="WaaL-like"/>
</dbReference>
<keyword evidence="3 6" id="KW-1133">Transmembrane helix</keyword>
<dbReference type="Gene3D" id="1.25.40.10">
    <property type="entry name" value="Tetratricopeptide repeat domain"/>
    <property type="match status" value="1"/>
</dbReference>
<feature type="transmembrane region" description="Helical" evidence="6">
    <location>
        <begin position="94"/>
        <end position="118"/>
    </location>
</feature>
<dbReference type="PANTHER" id="PTHR37422:SF13">
    <property type="entry name" value="LIPOPOLYSACCHARIDE BIOSYNTHESIS PROTEIN PA4999-RELATED"/>
    <property type="match status" value="1"/>
</dbReference>
<proteinExistence type="predicted"/>
<evidence type="ECO:0000313" key="8">
    <source>
        <dbReference type="EMBL" id="PIQ66932.1"/>
    </source>
</evidence>
<name>A0A2H0K6Q4_9BACT</name>
<sequence>MAVAIVVVGFLAIRNTNFVRNSQVLARFATLSPAEIKTQGRYFIWPMALKGIAERPVFGWGQEGFNFVFNKYYNPQLFAQEQWFDRAHSTPIDWFIAGGVFGFAGYMGIFFFTLFYLWKKGRDVTFAEKSLITGLLAGYFFHNLFVFDNLISYIQFFTVVSYVHYKSASQKTVFENIKYPHKRVDVALALSILALVSVIYFANIKPIRAGQTLIVALNSLQRQGASVDILKSFKKAIDYNTFGNTEIREQLSSSVPNFIADGVPNEIQQAYFSLASEELIKQVNLNPNDARHYIFLGSVLVRAGQIQEGIVAYEKARSLSPGKQSIIFDLASAYVNSGNLKKGQELLKEAHELAPEFNAARILYAVGSIYAGDIDLADEILSYRPSDQDKANAFLTAVAFDERLLEAWVRVKRFDKILTILMARISLEPTNSTHYVSLAASYLELGERQKSIEVLEEIKARFPERAEEMDFFISEIKAGRNP</sequence>
<protein>
    <recommendedName>
        <fullName evidence="7">O-antigen ligase-related domain-containing protein</fullName>
    </recommendedName>
</protein>
<feature type="domain" description="O-antigen ligase-related" evidence="7">
    <location>
        <begin position="3"/>
        <end position="106"/>
    </location>
</feature>
<dbReference type="InterPro" id="IPR007016">
    <property type="entry name" value="O-antigen_ligase-rel_domated"/>
</dbReference>
<dbReference type="Pfam" id="PF04932">
    <property type="entry name" value="Wzy_C"/>
    <property type="match status" value="1"/>
</dbReference>
<dbReference type="PROSITE" id="PS50005">
    <property type="entry name" value="TPR"/>
    <property type="match status" value="1"/>
</dbReference>
<dbReference type="AlphaFoldDB" id="A0A2H0K6Q4"/>
<evidence type="ECO:0000256" key="3">
    <source>
        <dbReference type="ARBA" id="ARBA00022989"/>
    </source>
</evidence>
<keyword evidence="4 6" id="KW-0472">Membrane</keyword>
<evidence type="ECO:0000313" key="9">
    <source>
        <dbReference type="Proteomes" id="UP000229834"/>
    </source>
</evidence>
<evidence type="ECO:0000256" key="1">
    <source>
        <dbReference type="ARBA" id="ARBA00004141"/>
    </source>
</evidence>
<keyword evidence="2 6" id="KW-0812">Transmembrane</keyword>
<dbReference type="SUPFAM" id="SSF48452">
    <property type="entry name" value="TPR-like"/>
    <property type="match status" value="1"/>
</dbReference>
<reference evidence="8 9" key="1">
    <citation type="submission" date="2017-09" db="EMBL/GenBank/DDBJ databases">
        <title>Depth-based differentiation of microbial function through sediment-hosted aquifers and enrichment of novel symbionts in the deep terrestrial subsurface.</title>
        <authorList>
            <person name="Probst A.J."/>
            <person name="Ladd B."/>
            <person name="Jarett J.K."/>
            <person name="Geller-Mcgrath D.E."/>
            <person name="Sieber C.M."/>
            <person name="Emerson J.B."/>
            <person name="Anantharaman K."/>
            <person name="Thomas B.C."/>
            <person name="Malmstrom R."/>
            <person name="Stieglmeier M."/>
            <person name="Klingl A."/>
            <person name="Woyke T."/>
            <person name="Ryan C.M."/>
            <person name="Banfield J.F."/>
        </authorList>
    </citation>
    <scope>NUCLEOTIDE SEQUENCE [LARGE SCALE GENOMIC DNA]</scope>
    <source>
        <strain evidence="8">CG11_big_fil_rev_8_21_14_0_20_40_24</strain>
    </source>
</reference>
<evidence type="ECO:0000256" key="4">
    <source>
        <dbReference type="ARBA" id="ARBA00023136"/>
    </source>
</evidence>
<evidence type="ECO:0000256" key="6">
    <source>
        <dbReference type="SAM" id="Phobius"/>
    </source>
</evidence>
<evidence type="ECO:0000259" key="7">
    <source>
        <dbReference type="Pfam" id="PF04932"/>
    </source>
</evidence>
<comment type="subcellular location">
    <subcellularLocation>
        <location evidence="1">Membrane</location>
        <topology evidence="1">Multi-pass membrane protein</topology>
    </subcellularLocation>
</comment>
<keyword evidence="5" id="KW-0802">TPR repeat</keyword>
<dbReference type="Proteomes" id="UP000229834">
    <property type="component" value="Unassembled WGS sequence"/>
</dbReference>
<feature type="transmembrane region" description="Helical" evidence="6">
    <location>
        <begin position="184"/>
        <end position="202"/>
    </location>
</feature>
<accession>A0A2H0K6Q4</accession>
<gene>
    <name evidence="8" type="ORF">COV95_01510</name>
</gene>
<organism evidence="8 9">
    <name type="scientific">Candidatus Zambryskibacteria bacterium CG11_big_fil_rev_8_21_14_0_20_40_24</name>
    <dbReference type="NCBI Taxonomy" id="1975116"/>
    <lineage>
        <taxon>Bacteria</taxon>
        <taxon>Candidatus Zambryskiibacteriota</taxon>
    </lineage>
</organism>
<dbReference type="SMART" id="SM00028">
    <property type="entry name" value="TPR"/>
    <property type="match status" value="3"/>
</dbReference>
<dbReference type="EMBL" id="PCVC01000045">
    <property type="protein sequence ID" value="PIQ66932.1"/>
    <property type="molecule type" value="Genomic_DNA"/>
</dbReference>
<feature type="transmembrane region" description="Helical" evidence="6">
    <location>
        <begin position="138"/>
        <end position="163"/>
    </location>
</feature>
<dbReference type="InterPro" id="IPR011990">
    <property type="entry name" value="TPR-like_helical_dom_sf"/>
</dbReference>